<dbReference type="GO" id="GO:0003677">
    <property type="term" value="F:DNA binding"/>
    <property type="evidence" value="ECO:0007669"/>
    <property type="project" value="UniProtKB-KW"/>
</dbReference>
<dbReference type="EMBL" id="JADKBR010000015">
    <property type="protein sequence ID" value="MBK8890745.1"/>
    <property type="molecule type" value="Genomic_DNA"/>
</dbReference>
<dbReference type="InterPro" id="IPR001387">
    <property type="entry name" value="Cro/C1-type_HTH"/>
</dbReference>
<dbReference type="SUPFAM" id="SSF47413">
    <property type="entry name" value="lambda repressor-like DNA-binding domains"/>
    <property type="match status" value="1"/>
</dbReference>
<dbReference type="SMART" id="SM00530">
    <property type="entry name" value="HTH_XRE"/>
    <property type="match status" value="1"/>
</dbReference>
<protein>
    <submittedName>
        <fullName evidence="3">Helix-turn-helix transcriptional regulator</fullName>
    </submittedName>
</protein>
<dbReference type="Pfam" id="PF01381">
    <property type="entry name" value="HTH_3"/>
    <property type="match status" value="1"/>
</dbReference>
<dbReference type="Proteomes" id="UP000808146">
    <property type="component" value="Unassembled WGS sequence"/>
</dbReference>
<evidence type="ECO:0000313" key="3">
    <source>
        <dbReference type="EMBL" id="MBK8890745.1"/>
    </source>
</evidence>
<dbReference type="PANTHER" id="PTHR46797:SF1">
    <property type="entry name" value="METHYLPHOSPHONATE SYNTHASE"/>
    <property type="match status" value="1"/>
</dbReference>
<keyword evidence="1" id="KW-0238">DNA-binding</keyword>
<evidence type="ECO:0000313" key="4">
    <source>
        <dbReference type="Proteomes" id="UP000808146"/>
    </source>
</evidence>
<dbReference type="GO" id="GO:0005829">
    <property type="term" value="C:cytosol"/>
    <property type="evidence" value="ECO:0007669"/>
    <property type="project" value="TreeGrafter"/>
</dbReference>
<organism evidence="3 4">
    <name type="scientific">Candidatus Dechloromonas phosphorivorans</name>
    <dbReference type="NCBI Taxonomy" id="2899244"/>
    <lineage>
        <taxon>Bacteria</taxon>
        <taxon>Pseudomonadati</taxon>
        <taxon>Pseudomonadota</taxon>
        <taxon>Betaproteobacteria</taxon>
        <taxon>Rhodocyclales</taxon>
        <taxon>Azonexaceae</taxon>
        <taxon>Dechloromonas</taxon>
    </lineage>
</organism>
<dbReference type="PROSITE" id="PS50943">
    <property type="entry name" value="HTH_CROC1"/>
    <property type="match status" value="1"/>
</dbReference>
<evidence type="ECO:0000259" key="2">
    <source>
        <dbReference type="PROSITE" id="PS50943"/>
    </source>
</evidence>
<dbReference type="GO" id="GO:0003700">
    <property type="term" value="F:DNA-binding transcription factor activity"/>
    <property type="evidence" value="ECO:0007669"/>
    <property type="project" value="TreeGrafter"/>
</dbReference>
<feature type="domain" description="HTH cro/C1-type" evidence="2">
    <location>
        <begin position="19"/>
        <end position="73"/>
    </location>
</feature>
<proteinExistence type="predicted"/>
<comment type="caution">
    <text evidence="3">The sequence shown here is derived from an EMBL/GenBank/DDBJ whole genome shotgun (WGS) entry which is preliminary data.</text>
</comment>
<reference evidence="3" key="1">
    <citation type="submission" date="2020-10" db="EMBL/GenBank/DDBJ databases">
        <title>Connecting structure to function with the recovery of over 1000 high-quality activated sludge metagenome-assembled genomes encoding full-length rRNA genes using long-read sequencing.</title>
        <authorList>
            <person name="Singleton C.M."/>
            <person name="Petriglieri F."/>
            <person name="Kristensen J.M."/>
            <person name="Kirkegaard R.H."/>
            <person name="Michaelsen T.Y."/>
            <person name="Andersen M.H."/>
            <person name="Karst S.M."/>
            <person name="Dueholm M.S."/>
            <person name="Nielsen P.H."/>
            <person name="Albertsen M."/>
        </authorList>
    </citation>
    <scope>NUCLEOTIDE SEQUENCE</scope>
    <source>
        <strain evidence="3">OdNE_18-Q3-R46-58_BAT3C.305</strain>
    </source>
</reference>
<dbReference type="InterPro" id="IPR050807">
    <property type="entry name" value="TransReg_Diox_bact_type"/>
</dbReference>
<sequence>MAVKKKDSARLAKRLGGNLSERRKQLGWTQEMVAERVGVDAETISRIERGAHLPSLPTLDRLAVALRCSAGDLLSTEGPEEASEAATFGAWISELGTDDRAFVMTVVRNCCEYLGNRSK</sequence>
<dbReference type="InterPro" id="IPR010982">
    <property type="entry name" value="Lambda_DNA-bd_dom_sf"/>
</dbReference>
<dbReference type="CDD" id="cd00093">
    <property type="entry name" value="HTH_XRE"/>
    <property type="match status" value="1"/>
</dbReference>
<evidence type="ECO:0000256" key="1">
    <source>
        <dbReference type="ARBA" id="ARBA00023125"/>
    </source>
</evidence>
<name>A0A9D7LRJ4_9RHOO</name>
<dbReference type="PANTHER" id="PTHR46797">
    <property type="entry name" value="HTH-TYPE TRANSCRIPTIONAL REGULATOR"/>
    <property type="match status" value="1"/>
</dbReference>
<dbReference type="AlphaFoldDB" id="A0A9D7LRJ4"/>
<gene>
    <name evidence="3" type="ORF">IPN75_10300</name>
</gene>
<dbReference type="Gene3D" id="1.10.260.40">
    <property type="entry name" value="lambda repressor-like DNA-binding domains"/>
    <property type="match status" value="1"/>
</dbReference>
<accession>A0A9D7LRJ4</accession>